<comment type="subcellular location">
    <subcellularLocation>
        <location evidence="1">Nucleus speckle</location>
    </subcellularLocation>
    <subcellularLocation>
        <location evidence="2">Nucleus</location>
        <location evidence="2">Nucleoplasm</location>
    </subcellularLocation>
</comment>
<dbReference type="Pfam" id="PF00076">
    <property type="entry name" value="RRM_1"/>
    <property type="match status" value="1"/>
</dbReference>
<dbReference type="InterPro" id="IPR022023">
    <property type="entry name" value="U1snRNP70_N"/>
</dbReference>
<keyword evidence="11" id="KW-1185">Reference proteome</keyword>
<dbReference type="InterPro" id="IPR034143">
    <property type="entry name" value="snRNP70_RRM"/>
</dbReference>
<reference evidence="10 11" key="1">
    <citation type="submission" date="2022-03" db="EMBL/GenBank/DDBJ databases">
        <authorList>
            <person name="Nunn A."/>
            <person name="Chopra R."/>
            <person name="Nunn A."/>
            <person name="Contreras Garrido A."/>
        </authorList>
    </citation>
    <scope>NUCLEOTIDE SEQUENCE [LARGE SCALE GENOMIC DNA]</scope>
</reference>
<organism evidence="10 11">
    <name type="scientific">Thlaspi arvense</name>
    <name type="common">Field penny-cress</name>
    <dbReference type="NCBI Taxonomy" id="13288"/>
    <lineage>
        <taxon>Eukaryota</taxon>
        <taxon>Viridiplantae</taxon>
        <taxon>Streptophyta</taxon>
        <taxon>Embryophyta</taxon>
        <taxon>Tracheophyta</taxon>
        <taxon>Spermatophyta</taxon>
        <taxon>Magnoliopsida</taxon>
        <taxon>eudicotyledons</taxon>
        <taxon>Gunneridae</taxon>
        <taxon>Pentapetalae</taxon>
        <taxon>rosids</taxon>
        <taxon>malvids</taxon>
        <taxon>Brassicales</taxon>
        <taxon>Brassicaceae</taxon>
        <taxon>Thlaspideae</taxon>
        <taxon>Thlaspi</taxon>
    </lineage>
</organism>
<evidence type="ECO:0000256" key="3">
    <source>
        <dbReference type="ARBA" id="ARBA00016996"/>
    </source>
</evidence>
<sequence length="471" mass="55868">MGDLNDPFMRNQNAAVQARTKAQNRSNVLQLKLVRLLSRIYPYELALVCFAPLARVGILFMGQSHPTGLTPNLLKLFEPRPPLEFQPPPEKRKCPPYTGMAQFVSHFAEPGDPEYAPPKPEVETPAQKRERIHNSRLEKGVEKAAEELKKYDPNNDPNASGDPYKTLFVARLNYETSESKIKREFEAYGPIKQVHVVTDQQTNKPKGYAFIEYLHTRDMKAAYKQGDGRKIDGRRVLVDVERGRTVPNWRPRRLGGGLGTSRVPGEKIAGEEEQQQPPQVRMSRSEEPRAREDREKSRDRGKEREREQSHERSRELSRERSRDRPRESHREDKHHRDRDRGRDKDRERESRRDRGDRDRRDRTRDHERERSRKREREYESGEYEDDGGRSREREAEYERGGSKQRRGESEEGHGYYEGRRRSSHYEREEEQGGDQDRYNQYGDRYGRMEEEEYRYDDREYKRSERSKSRDY</sequence>
<dbReference type="SMART" id="SM00360">
    <property type="entry name" value="RRM"/>
    <property type="match status" value="1"/>
</dbReference>
<feature type="domain" description="RRM" evidence="9">
    <location>
        <begin position="165"/>
        <end position="243"/>
    </location>
</feature>
<gene>
    <name evidence="10" type="ORF">TAV2_LOCUS6905</name>
</gene>
<dbReference type="EMBL" id="OU466858">
    <property type="protein sequence ID" value="CAH2043120.1"/>
    <property type="molecule type" value="Genomic_DNA"/>
</dbReference>
<dbReference type="AlphaFoldDB" id="A0AAU9RIQ3"/>
<feature type="compositionally biased region" description="Basic and acidic residues" evidence="8">
    <location>
        <begin position="338"/>
        <end position="379"/>
    </location>
</feature>
<dbReference type="GO" id="GO:0003729">
    <property type="term" value="F:mRNA binding"/>
    <property type="evidence" value="ECO:0007669"/>
    <property type="project" value="TreeGrafter"/>
</dbReference>
<accession>A0AAU9RIQ3</accession>
<dbReference type="PANTHER" id="PTHR13952">
    <property type="entry name" value="U1 SMALL NUCLEAR RIBONUCLEOPROTEIN 70 KD"/>
    <property type="match status" value="1"/>
</dbReference>
<dbReference type="Proteomes" id="UP000836841">
    <property type="component" value="Chromosome 2"/>
</dbReference>
<feature type="compositionally biased region" description="Basic and acidic residues" evidence="8">
    <location>
        <begin position="120"/>
        <end position="134"/>
    </location>
</feature>
<keyword evidence="5" id="KW-0539">Nucleus</keyword>
<evidence type="ECO:0000256" key="7">
    <source>
        <dbReference type="PROSITE-ProRule" id="PRU00176"/>
    </source>
</evidence>
<protein>
    <recommendedName>
        <fullName evidence="3">U1 small nuclear ribonucleoprotein 70 kDa</fullName>
    </recommendedName>
</protein>
<feature type="region of interest" description="Disordered" evidence="8">
    <location>
        <begin position="247"/>
        <end position="471"/>
    </location>
</feature>
<dbReference type="GO" id="GO:0005685">
    <property type="term" value="C:U1 snRNP"/>
    <property type="evidence" value="ECO:0007669"/>
    <property type="project" value="TreeGrafter"/>
</dbReference>
<dbReference type="PANTHER" id="PTHR13952:SF5">
    <property type="entry name" value="U1 SMALL NUCLEAR RIBONUCLEOPROTEIN 70 KDA"/>
    <property type="match status" value="1"/>
</dbReference>
<keyword evidence="4 7" id="KW-0694">RNA-binding</keyword>
<proteinExistence type="predicted"/>
<evidence type="ECO:0000256" key="2">
    <source>
        <dbReference type="ARBA" id="ARBA00004642"/>
    </source>
</evidence>
<feature type="compositionally biased region" description="Basic and acidic residues" evidence="8">
    <location>
        <begin position="283"/>
        <end position="331"/>
    </location>
</feature>
<feature type="compositionally biased region" description="Basic and acidic residues" evidence="8">
    <location>
        <begin position="386"/>
        <end position="427"/>
    </location>
</feature>
<dbReference type="GO" id="GO:0030619">
    <property type="term" value="F:U1 snRNA binding"/>
    <property type="evidence" value="ECO:0007669"/>
    <property type="project" value="InterPro"/>
</dbReference>
<evidence type="ECO:0000259" key="9">
    <source>
        <dbReference type="PROSITE" id="PS50102"/>
    </source>
</evidence>
<dbReference type="Pfam" id="PF12220">
    <property type="entry name" value="U1snRNP70_N"/>
    <property type="match status" value="1"/>
</dbReference>
<dbReference type="GO" id="GO:0071011">
    <property type="term" value="C:precatalytic spliceosome"/>
    <property type="evidence" value="ECO:0007669"/>
    <property type="project" value="TreeGrafter"/>
</dbReference>
<evidence type="ECO:0000256" key="8">
    <source>
        <dbReference type="SAM" id="MobiDB-lite"/>
    </source>
</evidence>
<evidence type="ECO:0000256" key="5">
    <source>
        <dbReference type="ARBA" id="ARBA00023242"/>
    </source>
</evidence>
<dbReference type="SUPFAM" id="SSF54928">
    <property type="entry name" value="RNA-binding domain, RBD"/>
    <property type="match status" value="1"/>
</dbReference>
<dbReference type="Gene3D" id="3.30.70.330">
    <property type="match status" value="1"/>
</dbReference>
<dbReference type="InterPro" id="IPR035979">
    <property type="entry name" value="RBD_domain_sf"/>
</dbReference>
<evidence type="ECO:0000256" key="4">
    <source>
        <dbReference type="ARBA" id="ARBA00022884"/>
    </source>
</evidence>
<feature type="region of interest" description="Disordered" evidence="8">
    <location>
        <begin position="111"/>
        <end position="134"/>
    </location>
</feature>
<dbReference type="GO" id="GO:0000398">
    <property type="term" value="P:mRNA splicing, via spliceosome"/>
    <property type="evidence" value="ECO:0007669"/>
    <property type="project" value="TreeGrafter"/>
</dbReference>
<dbReference type="CDD" id="cd12236">
    <property type="entry name" value="RRM_snRNP70"/>
    <property type="match status" value="1"/>
</dbReference>
<feature type="compositionally biased region" description="Basic and acidic residues" evidence="8">
    <location>
        <begin position="455"/>
        <end position="471"/>
    </location>
</feature>
<evidence type="ECO:0000256" key="1">
    <source>
        <dbReference type="ARBA" id="ARBA00004324"/>
    </source>
</evidence>
<keyword evidence="6" id="KW-0687">Ribonucleoprotein</keyword>
<dbReference type="InterPro" id="IPR012677">
    <property type="entry name" value="Nucleotide-bd_a/b_plait_sf"/>
</dbReference>
<evidence type="ECO:0000313" key="11">
    <source>
        <dbReference type="Proteomes" id="UP000836841"/>
    </source>
</evidence>
<evidence type="ECO:0000256" key="6">
    <source>
        <dbReference type="ARBA" id="ARBA00023274"/>
    </source>
</evidence>
<name>A0AAU9RIQ3_THLAR</name>
<dbReference type="GO" id="GO:0071004">
    <property type="term" value="C:U2-type prespliceosome"/>
    <property type="evidence" value="ECO:0007669"/>
    <property type="project" value="TreeGrafter"/>
</dbReference>
<dbReference type="InterPro" id="IPR000504">
    <property type="entry name" value="RRM_dom"/>
</dbReference>
<dbReference type="FunFam" id="3.30.70.330:FF:001585">
    <property type="entry name" value="U1 small nuclear ribonucleoprotein 70 kDa"/>
    <property type="match status" value="1"/>
</dbReference>
<dbReference type="PROSITE" id="PS50102">
    <property type="entry name" value="RRM"/>
    <property type="match status" value="1"/>
</dbReference>
<dbReference type="InterPro" id="IPR051183">
    <property type="entry name" value="U1_U11-U12_snRNP_70-35kDa"/>
</dbReference>
<evidence type="ECO:0000313" key="10">
    <source>
        <dbReference type="EMBL" id="CAH2043120.1"/>
    </source>
</evidence>
<dbReference type="GO" id="GO:0016607">
    <property type="term" value="C:nuclear speck"/>
    <property type="evidence" value="ECO:0007669"/>
    <property type="project" value="UniProtKB-SubCell"/>
</dbReference>